<dbReference type="RefSeq" id="WP_073315058.1">
    <property type="nucleotide sequence ID" value="NZ_FQYP01000002.1"/>
</dbReference>
<gene>
    <name evidence="1" type="ORF">SAMN04488508_102342</name>
</gene>
<evidence type="ECO:0000313" key="2">
    <source>
        <dbReference type="Proteomes" id="UP000184432"/>
    </source>
</evidence>
<accession>A0A1M6CY60</accession>
<organism evidence="1 2">
    <name type="scientific">Aquimarina spongiae</name>
    <dbReference type="NCBI Taxonomy" id="570521"/>
    <lineage>
        <taxon>Bacteria</taxon>
        <taxon>Pseudomonadati</taxon>
        <taxon>Bacteroidota</taxon>
        <taxon>Flavobacteriia</taxon>
        <taxon>Flavobacteriales</taxon>
        <taxon>Flavobacteriaceae</taxon>
        <taxon>Aquimarina</taxon>
    </lineage>
</organism>
<evidence type="ECO:0000313" key="1">
    <source>
        <dbReference type="EMBL" id="SHI65919.1"/>
    </source>
</evidence>
<dbReference type="STRING" id="570521.SAMN04488508_102342"/>
<dbReference type="Proteomes" id="UP000184432">
    <property type="component" value="Unassembled WGS sequence"/>
</dbReference>
<proteinExistence type="predicted"/>
<name>A0A1M6CY60_9FLAO</name>
<reference evidence="2" key="1">
    <citation type="submission" date="2016-11" db="EMBL/GenBank/DDBJ databases">
        <authorList>
            <person name="Varghese N."/>
            <person name="Submissions S."/>
        </authorList>
    </citation>
    <scope>NUCLEOTIDE SEQUENCE [LARGE SCALE GENOMIC DNA]</scope>
    <source>
        <strain evidence="2">DSM 22623</strain>
    </source>
</reference>
<sequence>MPLKIGSRIFVICLIVSAQISSAQSRYYCHDVDDSGIIKRAYESFEKDIFTHYKFGTDSIKTYRTFLAEVASLSIDLRKLPSERSIQLARQFKKVANNKNSIWIKLSEYENHEAYRKSYPTTSVNKKNEEEILIFNYRGGFIQCLKNSSDSDDFQEIVNALELDGNVSTSLIAQKIYYIPDKEFRGVEIKNFIAFDIYYSILMVIEKAFG</sequence>
<protein>
    <submittedName>
        <fullName evidence="1">Uncharacterized protein</fullName>
    </submittedName>
</protein>
<dbReference type="AlphaFoldDB" id="A0A1M6CY60"/>
<dbReference type="OrthoDB" id="1160085at2"/>
<keyword evidence="2" id="KW-1185">Reference proteome</keyword>
<dbReference type="EMBL" id="FQYP01000002">
    <property type="protein sequence ID" value="SHI65919.1"/>
    <property type="molecule type" value="Genomic_DNA"/>
</dbReference>